<dbReference type="PANTHER" id="PTHR42103:SF2">
    <property type="entry name" value="AB HYDROLASE-1 DOMAIN-CONTAINING PROTEIN"/>
    <property type="match status" value="1"/>
</dbReference>
<gene>
    <name evidence="3" type="ORF">HMPREF1051_2895</name>
</gene>
<dbReference type="Gene3D" id="3.40.50.1820">
    <property type="entry name" value="alpha/beta hydrolase"/>
    <property type="match status" value="1"/>
</dbReference>
<dbReference type="GO" id="GO:0016787">
    <property type="term" value="F:hydrolase activity"/>
    <property type="evidence" value="ECO:0007669"/>
    <property type="project" value="UniProtKB-KW"/>
</dbReference>
<name>I2NWU1_NEISI</name>
<feature type="compositionally biased region" description="Polar residues" evidence="1">
    <location>
        <begin position="1"/>
        <end position="16"/>
    </location>
</feature>
<dbReference type="PATRIC" id="fig|1095748.3.peg.205"/>
<proteinExistence type="predicted"/>
<dbReference type="Proteomes" id="UP000004473">
    <property type="component" value="Unassembled WGS sequence"/>
</dbReference>
<dbReference type="AlphaFoldDB" id="I2NWU1"/>
<dbReference type="SUPFAM" id="SSF53474">
    <property type="entry name" value="alpha/beta-Hydrolases"/>
    <property type="match status" value="1"/>
</dbReference>
<dbReference type="InterPro" id="IPR029058">
    <property type="entry name" value="AB_hydrolase_fold"/>
</dbReference>
<dbReference type="Pfam" id="PF02129">
    <property type="entry name" value="Peptidase_S15"/>
    <property type="match status" value="1"/>
</dbReference>
<evidence type="ECO:0000259" key="2">
    <source>
        <dbReference type="Pfam" id="PF02129"/>
    </source>
</evidence>
<evidence type="ECO:0000256" key="1">
    <source>
        <dbReference type="SAM" id="MobiDB-lite"/>
    </source>
</evidence>
<keyword evidence="3" id="KW-0378">Hydrolase</keyword>
<feature type="domain" description="Xaa-Pro dipeptidyl-peptidase-like" evidence="2">
    <location>
        <begin position="52"/>
        <end position="167"/>
    </location>
</feature>
<comment type="caution">
    <text evidence="3">The sequence shown here is derived from an EMBL/GenBank/DDBJ whole genome shotgun (WGS) entry which is preliminary data.</text>
</comment>
<accession>I2NWU1</accession>
<dbReference type="EMBL" id="AJMT01000008">
    <property type="protein sequence ID" value="EIG30302.1"/>
    <property type="molecule type" value="Genomic_DNA"/>
</dbReference>
<dbReference type="PANTHER" id="PTHR42103">
    <property type="entry name" value="ALPHA/BETA-HYDROLASES SUPERFAMILY PROTEIN"/>
    <property type="match status" value="1"/>
</dbReference>
<reference evidence="3 4" key="1">
    <citation type="submission" date="2012-04" db="EMBL/GenBank/DDBJ databases">
        <authorList>
            <person name="Harkins D.M."/>
            <person name="Madupu R."/>
            <person name="Durkin A.S."/>
            <person name="Torralba M."/>
            <person name="Methe B."/>
            <person name="Sutton G.G."/>
            <person name="Nelson K.E."/>
        </authorList>
    </citation>
    <scope>NUCLEOTIDE SEQUENCE [LARGE SCALE GENOMIC DNA]</scope>
    <source>
        <strain evidence="3 4">VK64</strain>
    </source>
</reference>
<sequence>MNRSSENPNTDWTTATPDKAITPPSQHTQNKGKPMLKPDIIQISGPVGLLETIFLPAAQTPARGVAVINHPNPLQGGTNTNKVIQTAAKALSQLGFHCYLPNLRGVGNSEGTHDYGRGETQDCIAVIDYARAQHPEAELFALAGFSFGGYVATFAAQEREPDLLLLIGAAVHHYTDRPEPSAVPDITKTLMIHGAEDEVVEISKAWTWAEPQGLPVITIAGSSHFFHGKLIVLRDTIARFVPSVLQQK</sequence>
<evidence type="ECO:0000313" key="4">
    <source>
        <dbReference type="Proteomes" id="UP000004473"/>
    </source>
</evidence>
<organism evidence="3 4">
    <name type="scientific">Neisseria sicca VK64</name>
    <dbReference type="NCBI Taxonomy" id="1095748"/>
    <lineage>
        <taxon>Bacteria</taxon>
        <taxon>Pseudomonadati</taxon>
        <taxon>Pseudomonadota</taxon>
        <taxon>Betaproteobacteria</taxon>
        <taxon>Neisseriales</taxon>
        <taxon>Neisseriaceae</taxon>
        <taxon>Neisseria</taxon>
    </lineage>
</organism>
<feature type="region of interest" description="Disordered" evidence="1">
    <location>
        <begin position="1"/>
        <end position="37"/>
    </location>
</feature>
<evidence type="ECO:0000313" key="3">
    <source>
        <dbReference type="EMBL" id="EIG30302.1"/>
    </source>
</evidence>
<dbReference type="InterPro" id="IPR000383">
    <property type="entry name" value="Xaa-Pro-like_dom"/>
</dbReference>
<protein>
    <submittedName>
        <fullName evidence="3">Alpha/beta hydrolase family protein</fullName>
    </submittedName>
</protein>